<evidence type="ECO:0000256" key="1">
    <source>
        <dbReference type="SAM" id="MobiDB-lite"/>
    </source>
</evidence>
<proteinExistence type="predicted"/>
<dbReference type="HOGENOM" id="CLU_056767_0_0_1"/>
<accession>A0A0C3BZ60</accession>
<sequence>MPEFECSDLATAAITPPQEDDSRVPSSLDDNDNATIRVRGSVPGIDTSIFAVFADFDLDLSCLSPPSSPTPSTSELPPSTPSPPPSRQPSPILSRSISFASHLGPLTTTKPSKKSKKSSSSANLSATAPTGVRGSWPLIKYAGRGTPIDRSRRLEWGGFSGEGVAEDGLLFSSVRSASMDSAARPSERSNSPEWDYRSPLTSSISHSSHSRSISQSTSHRSNSTHEPPPELAPLEGLGSDKVDEWDSIMKTVLSPTTELPETMDSAIQDIELVEHDRENTAVYPSTSPTMSPEQIEQLNNGLEIDLGLNAALDLGLGQRGGMNWFDLGLLPTSDSGRESPSVYSSRAQTPRPSSPHGSEHRSTTSTKAEKSEAVEIKSETAPWWRKMLSRIRRVQTLIIIHKNRF</sequence>
<dbReference type="AlphaFoldDB" id="A0A0C3BZ60"/>
<feature type="region of interest" description="Disordered" evidence="1">
    <location>
        <begin position="64"/>
        <end position="129"/>
    </location>
</feature>
<gene>
    <name evidence="2" type="ORF">M413DRAFT_277506</name>
</gene>
<feature type="compositionally biased region" description="Low complexity" evidence="1">
    <location>
        <begin position="89"/>
        <end position="98"/>
    </location>
</feature>
<feature type="compositionally biased region" description="Pro residues" evidence="1">
    <location>
        <begin position="78"/>
        <end position="88"/>
    </location>
</feature>
<feature type="compositionally biased region" description="Low complexity" evidence="1">
    <location>
        <begin position="202"/>
        <end position="225"/>
    </location>
</feature>
<evidence type="ECO:0000313" key="2">
    <source>
        <dbReference type="EMBL" id="KIM37329.1"/>
    </source>
</evidence>
<evidence type="ECO:0000313" key="3">
    <source>
        <dbReference type="Proteomes" id="UP000053424"/>
    </source>
</evidence>
<dbReference type="Proteomes" id="UP000053424">
    <property type="component" value="Unassembled WGS sequence"/>
</dbReference>
<organism evidence="2 3">
    <name type="scientific">Hebeloma cylindrosporum</name>
    <dbReference type="NCBI Taxonomy" id="76867"/>
    <lineage>
        <taxon>Eukaryota</taxon>
        <taxon>Fungi</taxon>
        <taxon>Dikarya</taxon>
        <taxon>Basidiomycota</taxon>
        <taxon>Agaricomycotina</taxon>
        <taxon>Agaricomycetes</taxon>
        <taxon>Agaricomycetidae</taxon>
        <taxon>Agaricales</taxon>
        <taxon>Agaricineae</taxon>
        <taxon>Hymenogastraceae</taxon>
        <taxon>Hebeloma</taxon>
    </lineage>
</organism>
<feature type="compositionally biased region" description="Basic and acidic residues" evidence="1">
    <location>
        <begin position="357"/>
        <end position="376"/>
    </location>
</feature>
<feature type="compositionally biased region" description="Low complexity" evidence="1">
    <location>
        <begin position="118"/>
        <end position="129"/>
    </location>
</feature>
<keyword evidence="3" id="KW-1185">Reference proteome</keyword>
<feature type="compositionally biased region" description="Polar residues" evidence="1">
    <location>
        <begin position="341"/>
        <end position="351"/>
    </location>
</feature>
<feature type="region of interest" description="Disordered" evidence="1">
    <location>
        <begin position="335"/>
        <end position="376"/>
    </location>
</feature>
<reference evidence="2 3" key="1">
    <citation type="submission" date="2014-04" db="EMBL/GenBank/DDBJ databases">
        <authorList>
            <consortium name="DOE Joint Genome Institute"/>
            <person name="Kuo A."/>
            <person name="Gay G."/>
            <person name="Dore J."/>
            <person name="Kohler A."/>
            <person name="Nagy L.G."/>
            <person name="Floudas D."/>
            <person name="Copeland A."/>
            <person name="Barry K.W."/>
            <person name="Cichocki N."/>
            <person name="Veneault-Fourrey C."/>
            <person name="LaButti K."/>
            <person name="Lindquist E.A."/>
            <person name="Lipzen A."/>
            <person name="Lundell T."/>
            <person name="Morin E."/>
            <person name="Murat C."/>
            <person name="Sun H."/>
            <person name="Tunlid A."/>
            <person name="Henrissat B."/>
            <person name="Grigoriev I.V."/>
            <person name="Hibbett D.S."/>
            <person name="Martin F."/>
            <person name="Nordberg H.P."/>
            <person name="Cantor M.N."/>
            <person name="Hua S.X."/>
        </authorList>
    </citation>
    <scope>NUCLEOTIDE SEQUENCE [LARGE SCALE GENOMIC DNA]</scope>
    <source>
        <strain evidence="3">h7</strain>
    </source>
</reference>
<dbReference type="STRING" id="686832.A0A0C3BZ60"/>
<protein>
    <submittedName>
        <fullName evidence="2">Uncharacterized protein</fullName>
    </submittedName>
</protein>
<dbReference type="OrthoDB" id="2919784at2759"/>
<name>A0A0C3BZ60_HEBCY</name>
<feature type="region of interest" description="Disordered" evidence="1">
    <location>
        <begin position="180"/>
        <end position="238"/>
    </location>
</feature>
<reference evidence="3" key="2">
    <citation type="submission" date="2015-01" db="EMBL/GenBank/DDBJ databases">
        <title>Evolutionary Origins and Diversification of the Mycorrhizal Mutualists.</title>
        <authorList>
            <consortium name="DOE Joint Genome Institute"/>
            <consortium name="Mycorrhizal Genomics Consortium"/>
            <person name="Kohler A."/>
            <person name="Kuo A."/>
            <person name="Nagy L.G."/>
            <person name="Floudas D."/>
            <person name="Copeland A."/>
            <person name="Barry K.W."/>
            <person name="Cichocki N."/>
            <person name="Veneault-Fourrey C."/>
            <person name="LaButti K."/>
            <person name="Lindquist E.A."/>
            <person name="Lipzen A."/>
            <person name="Lundell T."/>
            <person name="Morin E."/>
            <person name="Murat C."/>
            <person name="Riley R."/>
            <person name="Ohm R."/>
            <person name="Sun H."/>
            <person name="Tunlid A."/>
            <person name="Henrissat B."/>
            <person name="Grigoriev I.V."/>
            <person name="Hibbett D.S."/>
            <person name="Martin F."/>
        </authorList>
    </citation>
    <scope>NUCLEOTIDE SEQUENCE [LARGE SCALE GENOMIC DNA]</scope>
    <source>
        <strain evidence="3">h7</strain>
    </source>
</reference>
<feature type="region of interest" description="Disordered" evidence="1">
    <location>
        <begin position="1"/>
        <end position="35"/>
    </location>
</feature>
<dbReference type="EMBL" id="KN831798">
    <property type="protein sequence ID" value="KIM37329.1"/>
    <property type="molecule type" value="Genomic_DNA"/>
</dbReference>